<keyword evidence="3" id="KW-1185">Reference proteome</keyword>
<name>A0A1I4S863_9PROT</name>
<dbReference type="InterPro" id="IPR007409">
    <property type="entry name" value="Restrct_endonuc_type1_HsdR_N"/>
</dbReference>
<feature type="domain" description="Restriction endonuclease type I HsdR N-terminal" evidence="1">
    <location>
        <begin position="1"/>
        <end position="88"/>
    </location>
</feature>
<dbReference type="GO" id="GO:0003677">
    <property type="term" value="F:DNA binding"/>
    <property type="evidence" value="ECO:0007669"/>
    <property type="project" value="UniProtKB-KW"/>
</dbReference>
<evidence type="ECO:0000313" key="3">
    <source>
        <dbReference type="Proteomes" id="UP000199561"/>
    </source>
</evidence>
<sequence>MRQVRYSLHNENAIDLVPFLNGLPVATVELKSDFTQSVEDAVDQYRFDRLPKPKGQSAAEPLLSFPNGALVHFAVSSREVRMITRLQGAHTVFLPFIRGDRGAAGNPPTSGTVTAPLTCGKLFGRGIAG</sequence>
<dbReference type="EMBL" id="FOUF01000023">
    <property type="protein sequence ID" value="SFM60678.1"/>
    <property type="molecule type" value="Genomic_DNA"/>
</dbReference>
<proteinExistence type="predicted"/>
<dbReference type="GO" id="GO:0009307">
    <property type="term" value="P:DNA restriction-modification system"/>
    <property type="evidence" value="ECO:0007669"/>
    <property type="project" value="UniProtKB-KW"/>
</dbReference>
<accession>A0A1I4S863</accession>
<dbReference type="GO" id="GO:0009035">
    <property type="term" value="F:type I site-specific deoxyribonuclease activity"/>
    <property type="evidence" value="ECO:0007669"/>
    <property type="project" value="UniProtKB-EC"/>
</dbReference>
<dbReference type="STRING" id="52442.SAMN05421880_12314"/>
<organism evidence="2 3">
    <name type="scientific">Nitrosomonas nitrosa</name>
    <dbReference type="NCBI Taxonomy" id="52442"/>
    <lineage>
        <taxon>Bacteria</taxon>
        <taxon>Pseudomonadati</taxon>
        <taxon>Pseudomonadota</taxon>
        <taxon>Betaproteobacteria</taxon>
        <taxon>Nitrosomonadales</taxon>
        <taxon>Nitrosomonadaceae</taxon>
        <taxon>Nitrosomonas</taxon>
    </lineage>
</organism>
<dbReference type="Proteomes" id="UP000199561">
    <property type="component" value="Unassembled WGS sequence"/>
</dbReference>
<evidence type="ECO:0000259" key="1">
    <source>
        <dbReference type="Pfam" id="PF04313"/>
    </source>
</evidence>
<dbReference type="Gene3D" id="3.90.1570.50">
    <property type="match status" value="1"/>
</dbReference>
<gene>
    <name evidence="2" type="ORF">SAMN05421880_12314</name>
</gene>
<reference evidence="2 3" key="1">
    <citation type="submission" date="2016-10" db="EMBL/GenBank/DDBJ databases">
        <authorList>
            <person name="de Groot N.N."/>
        </authorList>
    </citation>
    <scope>NUCLEOTIDE SEQUENCE [LARGE SCALE GENOMIC DNA]</scope>
    <source>
        <strain evidence="2 3">Nm146</strain>
    </source>
</reference>
<dbReference type="GO" id="GO:0005524">
    <property type="term" value="F:ATP binding"/>
    <property type="evidence" value="ECO:0007669"/>
    <property type="project" value="UniProtKB-KW"/>
</dbReference>
<dbReference type="AlphaFoldDB" id="A0A1I4S863"/>
<evidence type="ECO:0000313" key="2">
    <source>
        <dbReference type="EMBL" id="SFM60678.1"/>
    </source>
</evidence>
<protein>
    <submittedName>
        <fullName evidence="2">Type I restriction enzyme, R subunit</fullName>
    </submittedName>
</protein>
<dbReference type="Pfam" id="PF04313">
    <property type="entry name" value="HSDR_N"/>
    <property type="match status" value="1"/>
</dbReference>